<dbReference type="SUPFAM" id="SSF81452">
    <property type="entry name" value="Cytochrome c oxidase subunit III-like"/>
    <property type="match status" value="1"/>
</dbReference>
<dbReference type="PANTHER" id="PTHR11403">
    <property type="entry name" value="CYTOCHROME C OXIDASE SUBUNIT III"/>
    <property type="match status" value="1"/>
</dbReference>
<accession>A0ABU4VPB8</accession>
<dbReference type="Pfam" id="PF00510">
    <property type="entry name" value="COX3"/>
    <property type="match status" value="1"/>
</dbReference>
<name>A0ABU4VPB8_9ACTN</name>
<dbReference type="Gene3D" id="1.20.120.80">
    <property type="entry name" value="Cytochrome c oxidase, subunit III, four-helix bundle"/>
    <property type="match status" value="1"/>
</dbReference>
<sequence length="204" mass="22042">MTTVDRPAEAPSAPIARADDARRIPGELGTWLFIGGELLVFAVLFVAYLEVRAEQPRAFTDAQGSLSLALGTINTVVLLTSSWLAAAVPRALAAGDRVAARGLVRATLACGLLFVVLKSAEWIDKAGSGATPASGDFFMWYFVLTGLHMLHVLVGLGALLFVLRALRRQPDPAVVERDAESAVSYWHLVDLLWVALFPLLYFVH</sequence>
<feature type="domain" description="Heme-copper oxidase subunit III family profile" evidence="9">
    <location>
        <begin position="28"/>
        <end position="204"/>
    </location>
</feature>
<evidence type="ECO:0000256" key="3">
    <source>
        <dbReference type="ARBA" id="ARBA00022692"/>
    </source>
</evidence>
<comment type="subcellular location">
    <subcellularLocation>
        <location evidence="7">Cell membrane</location>
        <topology evidence="7">Multi-pass membrane protein</topology>
    </subcellularLocation>
    <subcellularLocation>
        <location evidence="1">Membrane</location>
        <topology evidence="1">Multi-pass membrane protein</topology>
    </subcellularLocation>
</comment>
<feature type="transmembrane region" description="Helical" evidence="8">
    <location>
        <begin position="28"/>
        <end position="48"/>
    </location>
</feature>
<gene>
    <name evidence="10" type="ORF">SK069_16925</name>
</gene>
<dbReference type="InterPro" id="IPR000298">
    <property type="entry name" value="Cyt_c_oxidase-like_su3"/>
</dbReference>
<feature type="transmembrane region" description="Helical" evidence="8">
    <location>
        <begin position="98"/>
        <end position="117"/>
    </location>
</feature>
<evidence type="ECO:0000313" key="10">
    <source>
        <dbReference type="EMBL" id="MDX8153285.1"/>
    </source>
</evidence>
<evidence type="ECO:0000256" key="5">
    <source>
        <dbReference type="ARBA" id="ARBA00023136"/>
    </source>
</evidence>
<evidence type="ECO:0000256" key="1">
    <source>
        <dbReference type="ARBA" id="ARBA00004141"/>
    </source>
</evidence>
<dbReference type="InterPro" id="IPR024791">
    <property type="entry name" value="Cyt_c/ubiquinol_Oxase_su3"/>
</dbReference>
<evidence type="ECO:0000256" key="4">
    <source>
        <dbReference type="ARBA" id="ARBA00022989"/>
    </source>
</evidence>
<evidence type="ECO:0000256" key="8">
    <source>
        <dbReference type="SAM" id="Phobius"/>
    </source>
</evidence>
<keyword evidence="4 8" id="KW-1133">Transmembrane helix</keyword>
<dbReference type="EMBL" id="JAXAVX010000012">
    <property type="protein sequence ID" value="MDX8153285.1"/>
    <property type="molecule type" value="Genomic_DNA"/>
</dbReference>
<dbReference type="InterPro" id="IPR013833">
    <property type="entry name" value="Cyt_c_oxidase_su3_a-hlx"/>
</dbReference>
<keyword evidence="3 7" id="KW-0812">Transmembrane</keyword>
<feature type="transmembrane region" description="Helical" evidence="8">
    <location>
        <begin position="68"/>
        <end position="86"/>
    </location>
</feature>
<evidence type="ECO:0000256" key="6">
    <source>
        <dbReference type="ARBA" id="ARBA00031400"/>
    </source>
</evidence>
<evidence type="ECO:0000256" key="2">
    <source>
        <dbReference type="ARBA" id="ARBA00010581"/>
    </source>
</evidence>
<dbReference type="PANTHER" id="PTHR11403:SF6">
    <property type="entry name" value="NITRIC OXIDE REDUCTASE SUBUNIT E"/>
    <property type="match status" value="1"/>
</dbReference>
<evidence type="ECO:0000313" key="11">
    <source>
        <dbReference type="Proteomes" id="UP001277761"/>
    </source>
</evidence>
<evidence type="ECO:0000259" key="9">
    <source>
        <dbReference type="PROSITE" id="PS50253"/>
    </source>
</evidence>
<keyword evidence="11" id="KW-1185">Reference proteome</keyword>
<protein>
    <recommendedName>
        <fullName evidence="6">Cytochrome aa3 subunit 3</fullName>
    </recommendedName>
</protein>
<feature type="transmembrane region" description="Helical" evidence="8">
    <location>
        <begin position="184"/>
        <end position="203"/>
    </location>
</feature>
<evidence type="ECO:0000256" key="7">
    <source>
        <dbReference type="RuleBase" id="RU003376"/>
    </source>
</evidence>
<keyword evidence="5 8" id="KW-0472">Membrane</keyword>
<comment type="caution">
    <text evidence="10">The sequence shown here is derived from an EMBL/GenBank/DDBJ whole genome shotgun (WGS) entry which is preliminary data.</text>
</comment>
<dbReference type="PROSITE" id="PS50253">
    <property type="entry name" value="COX3"/>
    <property type="match status" value="1"/>
</dbReference>
<dbReference type="InterPro" id="IPR035973">
    <property type="entry name" value="Cyt_c_oxidase_su3-like_sf"/>
</dbReference>
<feature type="transmembrane region" description="Helical" evidence="8">
    <location>
        <begin position="137"/>
        <end position="163"/>
    </location>
</feature>
<organism evidence="10 11">
    <name type="scientific">Patulibacter brassicae</name>
    <dbReference type="NCBI Taxonomy" id="1705717"/>
    <lineage>
        <taxon>Bacteria</taxon>
        <taxon>Bacillati</taxon>
        <taxon>Actinomycetota</taxon>
        <taxon>Thermoleophilia</taxon>
        <taxon>Solirubrobacterales</taxon>
        <taxon>Patulibacteraceae</taxon>
        <taxon>Patulibacter</taxon>
    </lineage>
</organism>
<dbReference type="RefSeq" id="WP_319955434.1">
    <property type="nucleotide sequence ID" value="NZ_JAXAVX010000012.1"/>
</dbReference>
<proteinExistence type="inferred from homology"/>
<comment type="similarity">
    <text evidence="2 7">Belongs to the cytochrome c oxidase subunit 3 family.</text>
</comment>
<dbReference type="Proteomes" id="UP001277761">
    <property type="component" value="Unassembled WGS sequence"/>
</dbReference>
<reference evidence="10 11" key="1">
    <citation type="submission" date="2023-11" db="EMBL/GenBank/DDBJ databases">
        <authorList>
            <person name="Xu M."/>
            <person name="Jiang T."/>
        </authorList>
    </citation>
    <scope>NUCLEOTIDE SEQUENCE [LARGE SCALE GENOMIC DNA]</scope>
    <source>
        <strain evidence="10 11">SD</strain>
    </source>
</reference>